<dbReference type="SUPFAM" id="SSF56112">
    <property type="entry name" value="Protein kinase-like (PK-like)"/>
    <property type="match status" value="1"/>
</dbReference>
<evidence type="ECO:0000313" key="2">
    <source>
        <dbReference type="EMBL" id="KAK9941304.1"/>
    </source>
</evidence>
<keyword evidence="1" id="KW-0732">Signal</keyword>
<proteinExistence type="predicted"/>
<reference evidence="2 3" key="1">
    <citation type="journal article" date="2023" name="G3 (Bethesda)">
        <title>A chromosome-length genome assembly and annotation of blackberry (Rubus argutus, cv. 'Hillquist').</title>
        <authorList>
            <person name="Bruna T."/>
            <person name="Aryal R."/>
            <person name="Dudchenko O."/>
            <person name="Sargent D.J."/>
            <person name="Mead D."/>
            <person name="Buti M."/>
            <person name="Cavallini A."/>
            <person name="Hytonen T."/>
            <person name="Andres J."/>
            <person name="Pham M."/>
            <person name="Weisz D."/>
            <person name="Mascagni F."/>
            <person name="Usai G."/>
            <person name="Natali L."/>
            <person name="Bassil N."/>
            <person name="Fernandez G.E."/>
            <person name="Lomsadze A."/>
            <person name="Armour M."/>
            <person name="Olukolu B."/>
            <person name="Poorten T."/>
            <person name="Britton C."/>
            <person name="Davik J."/>
            <person name="Ashrafi H."/>
            <person name="Aiden E.L."/>
            <person name="Borodovsky M."/>
            <person name="Worthington M."/>
        </authorList>
    </citation>
    <scope>NUCLEOTIDE SEQUENCE [LARGE SCALE GENOMIC DNA]</scope>
    <source>
        <strain evidence="2">PI 553951</strain>
    </source>
</reference>
<sequence length="176" mass="20377">MAITTKIDVYSFGVVLLEIICCRRCVDLENNCDERVILTVWVCDCYREGVLNAVVDYEGEALNDRSKLERLVMVALWCIQEDPSLRPTMTKVVQMVEGVVHVPPCHCHLQEQVETNFVLYCDHLKTRWDMQWLSDRDQLYILQDGSSYSSNKMEMLCLNLPSMSANQPYYQTTVPI</sequence>
<comment type="caution">
    <text evidence="2">The sequence shown here is derived from an EMBL/GenBank/DDBJ whole genome shotgun (WGS) entry which is preliminary data.</text>
</comment>
<protein>
    <submittedName>
        <fullName evidence="2">Uncharacterized protein</fullName>
    </submittedName>
</protein>
<accession>A0AAW1XXA8</accession>
<dbReference type="AlphaFoldDB" id="A0AAW1XXA8"/>
<dbReference type="Gene3D" id="1.10.510.10">
    <property type="entry name" value="Transferase(Phosphotransferase) domain 1"/>
    <property type="match status" value="1"/>
</dbReference>
<dbReference type="InterPro" id="IPR011009">
    <property type="entry name" value="Kinase-like_dom_sf"/>
</dbReference>
<name>A0AAW1XXA8_RUBAR</name>
<evidence type="ECO:0000256" key="1">
    <source>
        <dbReference type="ARBA" id="ARBA00022729"/>
    </source>
</evidence>
<dbReference type="InterPro" id="IPR051343">
    <property type="entry name" value="G-type_lectin_kinases/EP1-like"/>
</dbReference>
<organism evidence="2 3">
    <name type="scientific">Rubus argutus</name>
    <name type="common">Southern blackberry</name>
    <dbReference type="NCBI Taxonomy" id="59490"/>
    <lineage>
        <taxon>Eukaryota</taxon>
        <taxon>Viridiplantae</taxon>
        <taxon>Streptophyta</taxon>
        <taxon>Embryophyta</taxon>
        <taxon>Tracheophyta</taxon>
        <taxon>Spermatophyta</taxon>
        <taxon>Magnoliopsida</taxon>
        <taxon>eudicotyledons</taxon>
        <taxon>Gunneridae</taxon>
        <taxon>Pentapetalae</taxon>
        <taxon>rosids</taxon>
        <taxon>fabids</taxon>
        <taxon>Rosales</taxon>
        <taxon>Rosaceae</taxon>
        <taxon>Rosoideae</taxon>
        <taxon>Rosoideae incertae sedis</taxon>
        <taxon>Rubus</taxon>
    </lineage>
</organism>
<gene>
    <name evidence="2" type="ORF">M0R45_017913</name>
</gene>
<dbReference type="PANTHER" id="PTHR47976">
    <property type="entry name" value="G-TYPE LECTIN S-RECEPTOR-LIKE SERINE/THREONINE-PROTEIN KINASE SD2-5"/>
    <property type="match status" value="1"/>
</dbReference>
<evidence type="ECO:0000313" key="3">
    <source>
        <dbReference type="Proteomes" id="UP001457282"/>
    </source>
</evidence>
<keyword evidence="3" id="KW-1185">Reference proteome</keyword>
<dbReference type="Proteomes" id="UP001457282">
    <property type="component" value="Unassembled WGS sequence"/>
</dbReference>
<dbReference type="EMBL" id="JBEDUW010000003">
    <property type="protein sequence ID" value="KAK9941304.1"/>
    <property type="molecule type" value="Genomic_DNA"/>
</dbReference>
<dbReference type="PANTHER" id="PTHR47976:SF15">
    <property type="entry name" value="G-TYPE LECTIN S-RECEPTOR-LIKE SERINE_THREONINE-PROTEIN KINASE RLK1"/>
    <property type="match status" value="1"/>
</dbReference>